<sequence>MRKADRKAATAAWKDGKRRAGVWLVRCAATGEAWVGAGRDLDAARNRCDFSMRHGMPLHPDMKPALRAHGGAAFAFEEIEALPEDVEEIALPRELKARRASAAERLGARAI</sequence>
<organism evidence="1 2">
    <name type="scientific">Albimonas pacifica</name>
    <dbReference type="NCBI Taxonomy" id="1114924"/>
    <lineage>
        <taxon>Bacteria</taxon>
        <taxon>Pseudomonadati</taxon>
        <taxon>Pseudomonadota</taxon>
        <taxon>Alphaproteobacteria</taxon>
        <taxon>Rhodobacterales</taxon>
        <taxon>Paracoccaceae</taxon>
        <taxon>Albimonas</taxon>
    </lineage>
</organism>
<dbReference type="Proteomes" id="UP000199377">
    <property type="component" value="Unassembled WGS sequence"/>
</dbReference>
<evidence type="ECO:0000313" key="1">
    <source>
        <dbReference type="EMBL" id="SFI68270.1"/>
    </source>
</evidence>
<accession>A0A1I3K7F0</accession>
<protein>
    <recommendedName>
        <fullName evidence="3">GIY-YIG nuclease family protein</fullName>
    </recommendedName>
</protein>
<keyword evidence="2" id="KW-1185">Reference proteome</keyword>
<proteinExistence type="predicted"/>
<dbReference type="CDD" id="cd10451">
    <property type="entry name" value="GIY-YIG_LuxR_like"/>
    <property type="match status" value="1"/>
</dbReference>
<dbReference type="AlphaFoldDB" id="A0A1I3K7F0"/>
<dbReference type="STRING" id="1114924.SAMN05216258_108325"/>
<dbReference type="RefSeq" id="WP_092862142.1">
    <property type="nucleotide sequence ID" value="NZ_FOQH01000008.1"/>
</dbReference>
<reference evidence="1 2" key="1">
    <citation type="submission" date="2016-10" db="EMBL/GenBank/DDBJ databases">
        <authorList>
            <person name="de Groot N.N."/>
        </authorList>
    </citation>
    <scope>NUCLEOTIDE SEQUENCE [LARGE SCALE GENOMIC DNA]</scope>
    <source>
        <strain evidence="1 2">CGMCC 1.11030</strain>
    </source>
</reference>
<dbReference type="OrthoDB" id="7270972at2"/>
<gene>
    <name evidence="1" type="ORF">SAMN05216258_108325</name>
</gene>
<dbReference type="EMBL" id="FOQH01000008">
    <property type="protein sequence ID" value="SFI68270.1"/>
    <property type="molecule type" value="Genomic_DNA"/>
</dbReference>
<name>A0A1I3K7F0_9RHOB</name>
<evidence type="ECO:0000313" key="2">
    <source>
        <dbReference type="Proteomes" id="UP000199377"/>
    </source>
</evidence>
<evidence type="ECO:0008006" key="3">
    <source>
        <dbReference type="Google" id="ProtNLM"/>
    </source>
</evidence>